<dbReference type="OrthoDB" id="9905612at2"/>
<reference evidence="1 3" key="1">
    <citation type="submission" date="2016-06" db="EMBL/GenBank/DDBJ databases">
        <title>Bacterial characters and pathogenicity of Xenorhabdus hominickii from an entomopathogenic nematode, Steinernema monticolum.</title>
        <authorList>
            <person name="Park Y."/>
            <person name="Kim Y."/>
        </authorList>
    </citation>
    <scope>NUCLEOTIDE SEQUENCE [LARGE SCALE GENOMIC DNA]</scope>
    <source>
        <strain evidence="1 3">ANU1</strain>
    </source>
</reference>
<dbReference type="STRING" id="351679.A9255_10630"/>
<accession>A0A2G0Q9Z0</accession>
<dbReference type="KEGG" id="xho:A9255_10630"/>
<sequence length="90" mass="10598">MKNHFFIIGFLFVSGCDGLYKNKEINEAKKLYDVYKVEVKTHCDLSLLNIEPEFKWSDNLYVLNGYNCPDGKIYFLKEEFTKDTIPVFSK</sequence>
<gene>
    <name evidence="1" type="ORF">A9255_10630</name>
    <name evidence="2" type="ORF">Xhom_01496</name>
</gene>
<dbReference type="EMBL" id="CP016176">
    <property type="protein sequence ID" value="AOM40993.1"/>
    <property type="molecule type" value="Genomic_DNA"/>
</dbReference>
<dbReference type="PROSITE" id="PS51257">
    <property type="entry name" value="PROKAR_LIPOPROTEIN"/>
    <property type="match status" value="1"/>
</dbReference>
<proteinExistence type="predicted"/>
<evidence type="ECO:0000313" key="1">
    <source>
        <dbReference type="EMBL" id="AOM40993.1"/>
    </source>
</evidence>
<protein>
    <recommendedName>
        <fullName evidence="5">Lipoprotein</fullName>
    </recommendedName>
</protein>
<evidence type="ECO:0008006" key="5">
    <source>
        <dbReference type="Google" id="ProtNLM"/>
    </source>
</evidence>
<dbReference type="RefSeq" id="WP_069316682.1">
    <property type="nucleotide sequence ID" value="NZ_CAWNQJ010000046.1"/>
</dbReference>
<dbReference type="AlphaFoldDB" id="A0A2G0Q9Z0"/>
<keyword evidence="3" id="KW-1185">Reference proteome</keyword>
<name>A0A2G0Q9Z0_XENHO</name>
<organism evidence="2 4">
    <name type="scientific">Xenorhabdus hominickii</name>
    <dbReference type="NCBI Taxonomy" id="351679"/>
    <lineage>
        <taxon>Bacteria</taxon>
        <taxon>Pseudomonadati</taxon>
        <taxon>Pseudomonadota</taxon>
        <taxon>Gammaproteobacteria</taxon>
        <taxon>Enterobacterales</taxon>
        <taxon>Morganellaceae</taxon>
        <taxon>Xenorhabdus</taxon>
    </lineage>
</organism>
<evidence type="ECO:0000313" key="3">
    <source>
        <dbReference type="Proteomes" id="UP000094600"/>
    </source>
</evidence>
<evidence type="ECO:0000313" key="4">
    <source>
        <dbReference type="Proteomes" id="UP000225433"/>
    </source>
</evidence>
<dbReference type="Proteomes" id="UP000225433">
    <property type="component" value="Unassembled WGS sequence"/>
</dbReference>
<dbReference type="EMBL" id="NJAI01000002">
    <property type="protein sequence ID" value="PHM56031.1"/>
    <property type="molecule type" value="Genomic_DNA"/>
</dbReference>
<dbReference type="Proteomes" id="UP000094600">
    <property type="component" value="Chromosome"/>
</dbReference>
<evidence type="ECO:0000313" key="2">
    <source>
        <dbReference type="EMBL" id="PHM56031.1"/>
    </source>
</evidence>
<reference evidence="2 4" key="2">
    <citation type="journal article" date="2017" name="Nat. Microbiol.">
        <title>Natural product diversity associated with the nematode symbionts Photorhabdus and Xenorhabdus.</title>
        <authorList>
            <person name="Tobias N.J."/>
            <person name="Wolff H."/>
            <person name="Djahanschiri B."/>
            <person name="Grundmann F."/>
            <person name="Kronenwerth M."/>
            <person name="Shi Y.M."/>
            <person name="Simonyi S."/>
            <person name="Grun P."/>
            <person name="Shapiro-Ilan D."/>
            <person name="Pidot S.J."/>
            <person name="Stinear T.P."/>
            <person name="Ebersberger I."/>
            <person name="Bode H.B."/>
        </authorList>
    </citation>
    <scope>NUCLEOTIDE SEQUENCE [LARGE SCALE GENOMIC DNA]</scope>
    <source>
        <strain evidence="2 4">DSM 17903</strain>
    </source>
</reference>